<evidence type="ECO:0000313" key="3">
    <source>
        <dbReference type="Proteomes" id="UP001151516"/>
    </source>
</evidence>
<gene>
    <name evidence="2" type="ORF">IWW39_002047</name>
</gene>
<evidence type="ECO:0000313" key="2">
    <source>
        <dbReference type="EMBL" id="KAJ2688650.1"/>
    </source>
</evidence>
<keyword evidence="1" id="KW-0812">Transmembrane</keyword>
<keyword evidence="3" id="KW-1185">Reference proteome</keyword>
<dbReference type="EMBL" id="JANBTX010000041">
    <property type="protein sequence ID" value="KAJ2688650.1"/>
    <property type="molecule type" value="Genomic_DNA"/>
</dbReference>
<accession>A0A9W8L3Y2</accession>
<proteinExistence type="predicted"/>
<sequence length="234" mass="26092">MIWNTCVIDSSATDACIKARLVKDVSEDDENYVNAKRGISSYVHCMRAKFTKVEAENLGYALHLQYLLWAAIHFFITLTLVFVSQSDAALKAVSSTLGLIILNGMALAGIAVLAVKRRFKVLRYVCEWYAFCSQVLLAFASETSPSFASVIKCAALLSMLSFALFFISYSDHIPTAGVFACFFAVFGSVTLVFVLHMILPYESAFGMYMAVMYSLGWCAYMIHESFQWVLVMEV</sequence>
<evidence type="ECO:0000256" key="1">
    <source>
        <dbReference type="SAM" id="Phobius"/>
    </source>
</evidence>
<protein>
    <submittedName>
        <fullName evidence="2">Uncharacterized protein</fullName>
    </submittedName>
</protein>
<keyword evidence="1" id="KW-0472">Membrane</keyword>
<dbReference type="AlphaFoldDB" id="A0A9W8L3Y2"/>
<feature type="transmembrane region" description="Helical" evidence="1">
    <location>
        <begin position="66"/>
        <end position="84"/>
    </location>
</feature>
<feature type="transmembrane region" description="Helical" evidence="1">
    <location>
        <begin position="205"/>
        <end position="222"/>
    </location>
</feature>
<feature type="transmembrane region" description="Helical" evidence="1">
    <location>
        <begin position="176"/>
        <end position="199"/>
    </location>
</feature>
<organism evidence="2 3">
    <name type="scientific">Coemansia spiralis</name>
    <dbReference type="NCBI Taxonomy" id="417178"/>
    <lineage>
        <taxon>Eukaryota</taxon>
        <taxon>Fungi</taxon>
        <taxon>Fungi incertae sedis</taxon>
        <taxon>Zoopagomycota</taxon>
        <taxon>Kickxellomycotina</taxon>
        <taxon>Kickxellomycetes</taxon>
        <taxon>Kickxellales</taxon>
        <taxon>Kickxellaceae</taxon>
        <taxon>Coemansia</taxon>
    </lineage>
</organism>
<dbReference type="OrthoDB" id="5590605at2759"/>
<comment type="caution">
    <text evidence="2">The sequence shown here is derived from an EMBL/GenBank/DDBJ whole genome shotgun (WGS) entry which is preliminary data.</text>
</comment>
<keyword evidence="1" id="KW-1133">Transmembrane helix</keyword>
<feature type="transmembrane region" description="Helical" evidence="1">
    <location>
        <begin position="122"/>
        <end position="141"/>
    </location>
</feature>
<name>A0A9W8L3Y2_9FUNG</name>
<feature type="transmembrane region" description="Helical" evidence="1">
    <location>
        <begin position="96"/>
        <end position="115"/>
    </location>
</feature>
<dbReference type="Proteomes" id="UP001151516">
    <property type="component" value="Unassembled WGS sequence"/>
</dbReference>
<reference evidence="2" key="1">
    <citation type="submission" date="2022-07" db="EMBL/GenBank/DDBJ databases">
        <title>Phylogenomic reconstructions and comparative analyses of Kickxellomycotina fungi.</title>
        <authorList>
            <person name="Reynolds N.K."/>
            <person name="Stajich J.E."/>
            <person name="Barry K."/>
            <person name="Grigoriev I.V."/>
            <person name="Crous P."/>
            <person name="Smith M.E."/>
        </authorList>
    </citation>
    <scope>NUCLEOTIDE SEQUENCE</scope>
    <source>
        <strain evidence="2">CBS 109367</strain>
    </source>
</reference>
<feature type="transmembrane region" description="Helical" evidence="1">
    <location>
        <begin position="147"/>
        <end position="169"/>
    </location>
</feature>